<accession>A0ABD2DCT0</accession>
<keyword evidence="5" id="KW-0812">Transmembrane</keyword>
<dbReference type="PANTHER" id="PTHR11471">
    <property type="entry name" value="TUMOR NECROSIS FACTOR FAMILY MEMBER"/>
    <property type="match status" value="1"/>
</dbReference>
<keyword evidence="8" id="KW-1185">Reference proteome</keyword>
<dbReference type="FunFam" id="2.60.120.40:FF:000031">
    <property type="entry name" value="Tumor necrosis factor ligand superfamily member 14"/>
    <property type="match status" value="1"/>
</dbReference>
<dbReference type="AlphaFoldDB" id="A0ABD2DCT0"/>
<reference evidence="7 8" key="1">
    <citation type="journal article" date="2024" name="G3 (Bethesda)">
        <title>A hybrid genome assembly of the endangered aye-aye (Daubentonia madagascariensis).</title>
        <authorList>
            <person name="Versoza C.J."/>
            <person name="Pfeifer S.P."/>
        </authorList>
    </citation>
    <scope>NUCLEOTIDE SEQUENCE [LARGE SCALE GENOMIC DNA]</scope>
    <source>
        <strain evidence="7">6821</strain>
    </source>
</reference>
<evidence type="ECO:0000256" key="3">
    <source>
        <dbReference type="ARBA" id="ARBA00022514"/>
    </source>
</evidence>
<dbReference type="Proteomes" id="UP001610411">
    <property type="component" value="Unassembled WGS sequence"/>
</dbReference>
<sequence length="241" mass="26584">MEERVVQPSVFVVDGQTDIPFTRLGRSRKRQPCSAAGVGLGLLLFLMGAGLAVQGWFLLQLHWRLGETVARLPDRDSGSWEQLMQERRSHQANPAAHLTGANSSLTSSGGPLLWETQLGLAFLRGLSYHDGALVTTEAGYYYIYSKVQLGGVGCPQGLASGLPVTHGLYKRTPRYPEELELLVSRRSPCGRATNSRVWWDSSFLGGIVHLEAGEEVIVRVPEERLVRLRDGTRSYFGAFMV</sequence>
<organism evidence="7 8">
    <name type="scientific">Daubentonia madagascariensis</name>
    <name type="common">Aye-aye</name>
    <name type="synonym">Sciurus madagascariensis</name>
    <dbReference type="NCBI Taxonomy" id="31869"/>
    <lineage>
        <taxon>Eukaryota</taxon>
        <taxon>Metazoa</taxon>
        <taxon>Chordata</taxon>
        <taxon>Craniata</taxon>
        <taxon>Vertebrata</taxon>
        <taxon>Euteleostomi</taxon>
        <taxon>Mammalia</taxon>
        <taxon>Eutheria</taxon>
        <taxon>Euarchontoglires</taxon>
        <taxon>Primates</taxon>
        <taxon>Strepsirrhini</taxon>
        <taxon>Chiromyiformes</taxon>
        <taxon>Daubentoniidae</taxon>
        <taxon>Daubentonia</taxon>
    </lineage>
</organism>
<gene>
    <name evidence="7" type="ORF">WCI35_030024</name>
</gene>
<dbReference type="SUPFAM" id="SSF49842">
    <property type="entry name" value="TNF-like"/>
    <property type="match status" value="1"/>
</dbReference>
<evidence type="ECO:0000256" key="4">
    <source>
        <dbReference type="ARBA" id="ARBA00023136"/>
    </source>
</evidence>
<evidence type="ECO:0000259" key="6">
    <source>
        <dbReference type="PROSITE" id="PS50049"/>
    </source>
</evidence>
<dbReference type="PROSITE" id="PS50049">
    <property type="entry name" value="THD_2"/>
    <property type="match status" value="1"/>
</dbReference>
<keyword evidence="5" id="KW-1133">Transmembrane helix</keyword>
<evidence type="ECO:0000256" key="5">
    <source>
        <dbReference type="SAM" id="Phobius"/>
    </source>
</evidence>
<dbReference type="GO" id="GO:0005125">
    <property type="term" value="F:cytokine activity"/>
    <property type="evidence" value="ECO:0007669"/>
    <property type="project" value="UniProtKB-KW"/>
</dbReference>
<feature type="domain" description="THD" evidence="6">
    <location>
        <begin position="94"/>
        <end position="241"/>
    </location>
</feature>
<dbReference type="Gene3D" id="2.60.120.40">
    <property type="match status" value="1"/>
</dbReference>
<dbReference type="Pfam" id="PF00229">
    <property type="entry name" value="TNF"/>
    <property type="match status" value="1"/>
</dbReference>
<dbReference type="GO" id="GO:0016020">
    <property type="term" value="C:membrane"/>
    <property type="evidence" value="ECO:0007669"/>
    <property type="project" value="UniProtKB-SubCell"/>
</dbReference>
<evidence type="ECO:0000256" key="1">
    <source>
        <dbReference type="ARBA" id="ARBA00004370"/>
    </source>
</evidence>
<dbReference type="InterPro" id="IPR006052">
    <property type="entry name" value="TNF_dom"/>
</dbReference>
<comment type="caution">
    <text evidence="7">The sequence shown here is derived from an EMBL/GenBank/DDBJ whole genome shotgun (WGS) entry which is preliminary data.</text>
</comment>
<dbReference type="PANTHER" id="PTHR11471:SF34">
    <property type="entry name" value="TUMOR NECROSIS FACTOR LIGAND SUPERFAMILY MEMBER 14"/>
    <property type="match status" value="1"/>
</dbReference>
<feature type="transmembrane region" description="Helical" evidence="5">
    <location>
        <begin position="33"/>
        <end position="59"/>
    </location>
</feature>
<name>A0ABD2DCT0_DAUMA</name>
<dbReference type="SMART" id="SM00207">
    <property type="entry name" value="TNF"/>
    <property type="match status" value="1"/>
</dbReference>
<evidence type="ECO:0000313" key="8">
    <source>
        <dbReference type="Proteomes" id="UP001610411"/>
    </source>
</evidence>
<protein>
    <submittedName>
        <fullName evidence="7">Tumor necrosis factor ligand superfamily member 14 isoform 1</fullName>
    </submittedName>
</protein>
<dbReference type="EMBL" id="JBFSEQ010000012">
    <property type="protein sequence ID" value="KAL2764234.1"/>
    <property type="molecule type" value="Genomic_DNA"/>
</dbReference>
<comment type="similarity">
    <text evidence="2">Belongs to the tumor necrosis factor family.</text>
</comment>
<keyword evidence="3" id="KW-0202">Cytokine</keyword>
<proteinExistence type="inferred from homology"/>
<comment type="subcellular location">
    <subcellularLocation>
        <location evidence="1">Membrane</location>
    </subcellularLocation>
</comment>
<dbReference type="CDD" id="cd00184">
    <property type="entry name" value="TNF"/>
    <property type="match status" value="1"/>
</dbReference>
<dbReference type="GO" id="GO:0005615">
    <property type="term" value="C:extracellular space"/>
    <property type="evidence" value="ECO:0007669"/>
    <property type="project" value="UniProtKB-KW"/>
</dbReference>
<dbReference type="EMBL" id="JBFSEQ010000012">
    <property type="protein sequence ID" value="KAL2764233.1"/>
    <property type="molecule type" value="Genomic_DNA"/>
</dbReference>
<keyword evidence="4 5" id="KW-0472">Membrane</keyword>
<evidence type="ECO:0000256" key="2">
    <source>
        <dbReference type="ARBA" id="ARBA00008670"/>
    </source>
</evidence>
<dbReference type="InterPro" id="IPR008983">
    <property type="entry name" value="Tumour_necrosis_fac-like_dom"/>
</dbReference>
<evidence type="ECO:0000313" key="7">
    <source>
        <dbReference type="EMBL" id="KAL2764233.1"/>
    </source>
</evidence>